<name>A0A6A5BTH3_NAEFO</name>
<feature type="transmembrane region" description="Helical" evidence="2">
    <location>
        <begin position="280"/>
        <end position="310"/>
    </location>
</feature>
<keyword evidence="2" id="KW-1133">Transmembrane helix</keyword>
<feature type="transmembrane region" description="Helical" evidence="2">
    <location>
        <begin position="316"/>
        <end position="338"/>
    </location>
</feature>
<organism evidence="3 4">
    <name type="scientific">Naegleria fowleri</name>
    <name type="common">Brain eating amoeba</name>
    <dbReference type="NCBI Taxonomy" id="5763"/>
    <lineage>
        <taxon>Eukaryota</taxon>
        <taxon>Discoba</taxon>
        <taxon>Heterolobosea</taxon>
        <taxon>Tetramitia</taxon>
        <taxon>Eutetramitia</taxon>
        <taxon>Vahlkampfiidae</taxon>
        <taxon>Naegleria</taxon>
    </lineage>
</organism>
<reference evidence="3 4" key="1">
    <citation type="journal article" date="2019" name="Sci. Rep.">
        <title>Nanopore sequencing improves the draft genome of the human pathogenic amoeba Naegleria fowleri.</title>
        <authorList>
            <person name="Liechti N."/>
            <person name="Schurch N."/>
            <person name="Bruggmann R."/>
            <person name="Wittwer M."/>
        </authorList>
    </citation>
    <scope>NUCLEOTIDE SEQUENCE [LARGE SCALE GENOMIC DNA]</scope>
    <source>
        <strain evidence="3 4">ATCC 30894</strain>
    </source>
</reference>
<dbReference type="EMBL" id="VFQX01000035">
    <property type="protein sequence ID" value="KAF0977258.1"/>
    <property type="molecule type" value="Genomic_DNA"/>
</dbReference>
<dbReference type="VEuPathDB" id="AmoebaDB:NF0047380"/>
<dbReference type="Proteomes" id="UP000444721">
    <property type="component" value="Unassembled WGS sequence"/>
</dbReference>
<evidence type="ECO:0000256" key="2">
    <source>
        <dbReference type="SAM" id="Phobius"/>
    </source>
</evidence>
<dbReference type="AlphaFoldDB" id="A0A6A5BTH3"/>
<dbReference type="OMA" id="VIMTETI"/>
<dbReference type="GeneID" id="68111129"/>
<keyword evidence="2" id="KW-0812">Transmembrane</keyword>
<keyword evidence="4" id="KW-1185">Reference proteome</keyword>
<dbReference type="OrthoDB" id="10606101at2759"/>
<evidence type="ECO:0000313" key="4">
    <source>
        <dbReference type="Proteomes" id="UP000444721"/>
    </source>
</evidence>
<feature type="transmembrane region" description="Helical" evidence="2">
    <location>
        <begin position="222"/>
        <end position="246"/>
    </location>
</feature>
<feature type="region of interest" description="Disordered" evidence="1">
    <location>
        <begin position="345"/>
        <end position="375"/>
    </location>
</feature>
<protein>
    <recommendedName>
        <fullName evidence="5">THH1/TOM1/TOM3 domain-containing protein</fullName>
    </recommendedName>
</protein>
<feature type="transmembrane region" description="Helical" evidence="2">
    <location>
        <begin position="50"/>
        <end position="75"/>
    </location>
</feature>
<evidence type="ECO:0000313" key="3">
    <source>
        <dbReference type="EMBL" id="KAF0977258.1"/>
    </source>
</evidence>
<feature type="transmembrane region" description="Helical" evidence="2">
    <location>
        <begin position="144"/>
        <end position="165"/>
    </location>
</feature>
<comment type="caution">
    <text evidence="3">The sequence shown here is derived from an EMBL/GenBank/DDBJ whole genome shotgun (WGS) entry which is preliminary data.</text>
</comment>
<dbReference type="VEuPathDB" id="AmoebaDB:NfTy_063430"/>
<evidence type="ECO:0008006" key="5">
    <source>
        <dbReference type="Google" id="ProtNLM"/>
    </source>
</evidence>
<keyword evidence="2" id="KW-0472">Membrane</keyword>
<dbReference type="VEuPathDB" id="AmoebaDB:FDP41_003911"/>
<evidence type="ECO:0000256" key="1">
    <source>
        <dbReference type="SAM" id="MobiDB-lite"/>
    </source>
</evidence>
<feature type="transmembrane region" description="Helical" evidence="2">
    <location>
        <begin position="181"/>
        <end position="210"/>
    </location>
</feature>
<gene>
    <name evidence="3" type="ORF">FDP41_003911</name>
</gene>
<feature type="transmembrane region" description="Helical" evidence="2">
    <location>
        <begin position="87"/>
        <end position="109"/>
    </location>
</feature>
<proteinExistence type="predicted"/>
<dbReference type="RefSeq" id="XP_044561971.1">
    <property type="nucleotide sequence ID" value="XM_044707268.1"/>
</dbReference>
<sequence length="375" mass="42936">MPQRQHQQPHDVLFITSMFLTSNVTSSSNNNNNTTHSSLSNLFPTPSENISSIVNSCFFILVFSILMVVIGYVMFKTRKTCKRNHKILFFLLSIFILVQYFGLIFRLVYNGIGLRVNQFEDLTRVENLNSYLVAMWTFSALENVFVLSQMATILMIMSFIMTVFLKTAKLVGAMSFKMYKILFWVVTVMAFSSLIFLIPIVAAGFFNLLLKMSILIVDPTPFYIILFLVYFTVIMTETILFVSIGARLLHVIRKQSQNVSNVKTNLSTHSAPSQKPYIKIVGLVIGMVLSAFIQILAAIVSIFTTLYLGYLHFIDYFLQCFGVLVFAIFVLLLFNPLIQQMEEKNETKPLDSSPHEKKEKEFHQVEEQIHEAIKV</sequence>
<accession>A0A6A5BTH3</accession>